<keyword evidence="3" id="KW-1185">Reference proteome</keyword>
<dbReference type="SUPFAM" id="SSF52980">
    <property type="entry name" value="Restriction endonuclease-like"/>
    <property type="match status" value="1"/>
</dbReference>
<dbReference type="Gene3D" id="3.90.320.10">
    <property type="match status" value="1"/>
</dbReference>
<evidence type="ECO:0000259" key="1">
    <source>
        <dbReference type="Pfam" id="PF09588"/>
    </source>
</evidence>
<dbReference type="RefSeq" id="WP_176526673.1">
    <property type="nucleotide sequence ID" value="NZ_OBQD01000003.1"/>
</dbReference>
<dbReference type="InterPro" id="IPR011335">
    <property type="entry name" value="Restrct_endonuc-II-like"/>
</dbReference>
<keyword evidence="2" id="KW-0540">Nuclease</keyword>
<reference evidence="2 3" key="1">
    <citation type="submission" date="2017-08" db="EMBL/GenBank/DDBJ databases">
        <authorList>
            <person name="de Groot N.N."/>
        </authorList>
    </citation>
    <scope>NUCLEOTIDE SEQUENCE [LARGE SCALE GENOMIC DNA]</scope>
    <source>
        <strain evidence="2 3">JC85</strain>
    </source>
</reference>
<protein>
    <submittedName>
        <fullName evidence="2">Predicted phage-related endonuclease</fullName>
    </submittedName>
</protein>
<gene>
    <name evidence="2" type="ORF">SAMN05892877_103396</name>
</gene>
<keyword evidence="2" id="KW-0378">Hydrolase</keyword>
<evidence type="ECO:0000313" key="2">
    <source>
        <dbReference type="EMBL" id="SOC37052.1"/>
    </source>
</evidence>
<proteinExistence type="predicted"/>
<dbReference type="EMBL" id="OBQD01000003">
    <property type="protein sequence ID" value="SOC37052.1"/>
    <property type="molecule type" value="Genomic_DNA"/>
</dbReference>
<sequence>MIEEIKIRSTVDWHRQRARDVTASVVGALLDCHEFVTRFDLWAQKAGVAGDADLDENEAIRRGRLLEPVGVQILRELRPDWQITHNTGRSTVYFRDREYRLGATPDVIAIDPVRGKGIVQLKSVEPSAFRRKWQPDDGPIEPPLWIALQATIEGYLTGSSWAAVAPIVVGHGIRMPIIDVPILPGVVERLQDESLAFWQSVSDGQAPAANYSRDADTIERMYSSDDGEEIDLSRDNRVLDLIAKHHELRQAAKATAAELAAVDAEIKHKMAGATIGHLAGGQKITWRQQRRAAFHAPASLIRVLRVPPPE</sequence>
<name>A0A285U5D6_9HYPH</name>
<dbReference type="InterPro" id="IPR019080">
    <property type="entry name" value="YqaJ_viral_recombinase"/>
</dbReference>
<accession>A0A285U5D6</accession>
<feature type="domain" description="YqaJ viral recombinase" evidence="1">
    <location>
        <begin position="12"/>
        <end position="134"/>
    </location>
</feature>
<dbReference type="Proteomes" id="UP000219167">
    <property type="component" value="Unassembled WGS sequence"/>
</dbReference>
<dbReference type="AlphaFoldDB" id="A0A285U5D6"/>
<keyword evidence="2" id="KW-0255">Endonuclease</keyword>
<evidence type="ECO:0000313" key="3">
    <source>
        <dbReference type="Proteomes" id="UP000219167"/>
    </source>
</evidence>
<dbReference type="InterPro" id="IPR011604">
    <property type="entry name" value="PDDEXK-like_dom_sf"/>
</dbReference>
<dbReference type="Pfam" id="PF09588">
    <property type="entry name" value="YqaJ"/>
    <property type="match status" value="1"/>
</dbReference>
<organism evidence="2 3">
    <name type="scientific">Rhizobium subbaraonis</name>
    <dbReference type="NCBI Taxonomy" id="908946"/>
    <lineage>
        <taxon>Bacteria</taxon>
        <taxon>Pseudomonadati</taxon>
        <taxon>Pseudomonadota</taxon>
        <taxon>Alphaproteobacteria</taxon>
        <taxon>Hyphomicrobiales</taxon>
        <taxon>Rhizobiaceae</taxon>
        <taxon>Rhizobium/Agrobacterium group</taxon>
        <taxon>Rhizobium</taxon>
    </lineage>
</organism>
<dbReference type="GO" id="GO:0004519">
    <property type="term" value="F:endonuclease activity"/>
    <property type="evidence" value="ECO:0007669"/>
    <property type="project" value="UniProtKB-KW"/>
</dbReference>